<gene>
    <name evidence="1" type="ORF">SCP_1701890</name>
</gene>
<reference evidence="1 2" key="1">
    <citation type="journal article" date="2018" name="Sci. Rep.">
        <title>Genome sequence of the cauliflower mushroom Sparassis crispa (Hanabiratake) and its association with beneficial usage.</title>
        <authorList>
            <person name="Kiyama R."/>
            <person name="Furutani Y."/>
            <person name="Kawaguchi K."/>
            <person name="Nakanishi T."/>
        </authorList>
    </citation>
    <scope>NUCLEOTIDE SEQUENCE [LARGE SCALE GENOMIC DNA]</scope>
</reference>
<proteinExistence type="predicted"/>
<dbReference type="RefSeq" id="XP_027620776.1">
    <property type="nucleotide sequence ID" value="XM_027764975.1"/>
</dbReference>
<evidence type="ECO:0000313" key="2">
    <source>
        <dbReference type="Proteomes" id="UP000287166"/>
    </source>
</evidence>
<dbReference type="EMBL" id="BFAD01000017">
    <property type="protein sequence ID" value="GBE89863.1"/>
    <property type="molecule type" value="Genomic_DNA"/>
</dbReference>
<organism evidence="1 2">
    <name type="scientific">Sparassis crispa</name>
    <dbReference type="NCBI Taxonomy" id="139825"/>
    <lineage>
        <taxon>Eukaryota</taxon>
        <taxon>Fungi</taxon>
        <taxon>Dikarya</taxon>
        <taxon>Basidiomycota</taxon>
        <taxon>Agaricomycotina</taxon>
        <taxon>Agaricomycetes</taxon>
        <taxon>Polyporales</taxon>
        <taxon>Sparassidaceae</taxon>
        <taxon>Sparassis</taxon>
    </lineage>
</organism>
<dbReference type="GeneID" id="38786780"/>
<sequence length="180" mass="20097">MPTSAIDDLVHNILAEVVSTIMSTPTSPTLVNGIPSRTQTPFIHASSPSPLIELSHASDEQEFATRLISAICTPVDFTDILVALRNCPQDRQAVVSMQRTLEMVKWMQTARQELIAAEERTSRARTRVDQVWSLMRSTVSRIAQEIWREHGDEDIGHILRYTIDGRPASTPRSSPEPIPV</sequence>
<evidence type="ECO:0000313" key="1">
    <source>
        <dbReference type="EMBL" id="GBE89863.1"/>
    </source>
</evidence>
<accession>A0A401H645</accession>
<dbReference type="Proteomes" id="UP000287166">
    <property type="component" value="Unassembled WGS sequence"/>
</dbReference>
<dbReference type="AlphaFoldDB" id="A0A401H645"/>
<keyword evidence="2" id="KW-1185">Reference proteome</keyword>
<dbReference type="InParanoid" id="A0A401H645"/>
<name>A0A401H645_9APHY</name>
<comment type="caution">
    <text evidence="1">The sequence shown here is derived from an EMBL/GenBank/DDBJ whole genome shotgun (WGS) entry which is preliminary data.</text>
</comment>
<protein>
    <submittedName>
        <fullName evidence="1">Uncharacterized protein</fullName>
    </submittedName>
</protein>